<gene>
    <name evidence="2" type="ORF">SLEP1_g54188</name>
</gene>
<protein>
    <recommendedName>
        <fullName evidence="4">Transmembrane protein</fullName>
    </recommendedName>
</protein>
<evidence type="ECO:0000256" key="1">
    <source>
        <dbReference type="SAM" id="Phobius"/>
    </source>
</evidence>
<keyword evidence="1" id="KW-0812">Transmembrane</keyword>
<evidence type="ECO:0008006" key="4">
    <source>
        <dbReference type="Google" id="ProtNLM"/>
    </source>
</evidence>
<comment type="caution">
    <text evidence="2">The sequence shown here is derived from an EMBL/GenBank/DDBJ whole genome shotgun (WGS) entry which is preliminary data.</text>
</comment>
<organism evidence="2 3">
    <name type="scientific">Rubroshorea leprosula</name>
    <dbReference type="NCBI Taxonomy" id="152421"/>
    <lineage>
        <taxon>Eukaryota</taxon>
        <taxon>Viridiplantae</taxon>
        <taxon>Streptophyta</taxon>
        <taxon>Embryophyta</taxon>
        <taxon>Tracheophyta</taxon>
        <taxon>Spermatophyta</taxon>
        <taxon>Magnoliopsida</taxon>
        <taxon>eudicotyledons</taxon>
        <taxon>Gunneridae</taxon>
        <taxon>Pentapetalae</taxon>
        <taxon>rosids</taxon>
        <taxon>malvids</taxon>
        <taxon>Malvales</taxon>
        <taxon>Dipterocarpaceae</taxon>
        <taxon>Rubroshorea</taxon>
    </lineage>
</organism>
<sequence length="122" mass="13417">MQMSHLHPPTLFFSQLLSPSPKTTPINISSFFLSPFRKTSTISLPSPTTVVLPLRFLYSPLPPPSSSLSLFIITVSLFFSFSILVSYTLNQTLTSSHPIHLNPSKACIPISDPSKATKVEID</sequence>
<reference evidence="2 3" key="1">
    <citation type="journal article" date="2021" name="Commun. Biol.">
        <title>The genome of Shorea leprosula (Dipterocarpaceae) highlights the ecological relevance of drought in aseasonal tropical rainforests.</title>
        <authorList>
            <person name="Ng K.K.S."/>
            <person name="Kobayashi M.J."/>
            <person name="Fawcett J.A."/>
            <person name="Hatakeyama M."/>
            <person name="Paape T."/>
            <person name="Ng C.H."/>
            <person name="Ang C.C."/>
            <person name="Tnah L.H."/>
            <person name="Lee C.T."/>
            <person name="Nishiyama T."/>
            <person name="Sese J."/>
            <person name="O'Brien M.J."/>
            <person name="Copetti D."/>
            <person name="Mohd Noor M.I."/>
            <person name="Ong R.C."/>
            <person name="Putra M."/>
            <person name="Sireger I.Z."/>
            <person name="Indrioko S."/>
            <person name="Kosugi Y."/>
            <person name="Izuno A."/>
            <person name="Isagi Y."/>
            <person name="Lee S.L."/>
            <person name="Shimizu K.K."/>
        </authorList>
    </citation>
    <scope>NUCLEOTIDE SEQUENCE [LARGE SCALE GENOMIC DNA]</scope>
    <source>
        <strain evidence="2">214</strain>
    </source>
</reference>
<keyword evidence="1" id="KW-1133">Transmembrane helix</keyword>
<dbReference type="AlphaFoldDB" id="A0AAV5MBL7"/>
<accession>A0AAV5MBL7</accession>
<dbReference type="EMBL" id="BPVZ01000224">
    <property type="protein sequence ID" value="GKV47275.1"/>
    <property type="molecule type" value="Genomic_DNA"/>
</dbReference>
<keyword evidence="1" id="KW-0472">Membrane</keyword>
<evidence type="ECO:0000313" key="2">
    <source>
        <dbReference type="EMBL" id="GKV47275.1"/>
    </source>
</evidence>
<proteinExistence type="predicted"/>
<feature type="transmembrane region" description="Helical" evidence="1">
    <location>
        <begin position="68"/>
        <end position="89"/>
    </location>
</feature>
<keyword evidence="3" id="KW-1185">Reference proteome</keyword>
<evidence type="ECO:0000313" key="3">
    <source>
        <dbReference type="Proteomes" id="UP001054252"/>
    </source>
</evidence>
<name>A0AAV5MBL7_9ROSI</name>
<dbReference type="Proteomes" id="UP001054252">
    <property type="component" value="Unassembled WGS sequence"/>
</dbReference>